<reference evidence="1 2" key="1">
    <citation type="submission" date="2019-02" db="EMBL/GenBank/DDBJ databases">
        <title>Genomic Encyclopedia of Type Strains, Phase IV (KMG-IV): sequencing the most valuable type-strain genomes for metagenomic binning, comparative biology and taxonomic classification.</title>
        <authorList>
            <person name="Goeker M."/>
        </authorList>
    </citation>
    <scope>NUCLEOTIDE SEQUENCE [LARGE SCALE GENOMIC DNA]</scope>
    <source>
        <strain evidence="1 2">DSM 29486</strain>
    </source>
</reference>
<accession>A0A4Q7PM15</accession>
<keyword evidence="2" id="KW-1185">Reference proteome</keyword>
<comment type="caution">
    <text evidence="1">The sequence shown here is derived from an EMBL/GenBank/DDBJ whole genome shotgun (WGS) entry which is preliminary data.</text>
</comment>
<gene>
    <name evidence="1" type="ORF">EV209_1610</name>
</gene>
<protein>
    <submittedName>
        <fullName evidence="1">Uncharacterized protein</fullName>
    </submittedName>
</protein>
<dbReference type="AlphaFoldDB" id="A0A4Q7PM15"/>
<evidence type="ECO:0000313" key="2">
    <source>
        <dbReference type="Proteomes" id="UP000292927"/>
    </source>
</evidence>
<evidence type="ECO:0000313" key="1">
    <source>
        <dbReference type="EMBL" id="RZT01168.1"/>
    </source>
</evidence>
<dbReference type="EMBL" id="SGXF01000002">
    <property type="protein sequence ID" value="RZT01168.1"/>
    <property type="molecule type" value="Genomic_DNA"/>
</dbReference>
<dbReference type="Proteomes" id="UP000292927">
    <property type="component" value="Unassembled WGS sequence"/>
</dbReference>
<sequence length="218" mass="24736">MERFYCKPEMPIEVYMELLEAIREGLAVEDIEKILDCKTLFSAIQVRHLAIIGMYDRLRTTSISTDSNKQLKAHMDEMFLQQNTALGDLLKAARMISTDIKKLKGLIETNKQEHSDAKEVLDTKTNVKAIISDVDEGGRAKNYSSGFIAHCRQKQFIKLISNTSFNTEQLAVLMQAYESGIPIKDIKKIADPKIPTERMQAVVSLINTKTLLKNKENK</sequence>
<organism evidence="1 2">
    <name type="scientific">Cuneatibacter caecimuris</name>
    <dbReference type="NCBI Taxonomy" id="1796618"/>
    <lineage>
        <taxon>Bacteria</taxon>
        <taxon>Bacillati</taxon>
        <taxon>Bacillota</taxon>
        <taxon>Clostridia</taxon>
        <taxon>Lachnospirales</taxon>
        <taxon>Lachnospiraceae</taxon>
        <taxon>Cuneatibacter</taxon>
    </lineage>
</organism>
<proteinExistence type="predicted"/>
<name>A0A4Q7PM15_9FIRM</name>